<evidence type="ECO:0000256" key="6">
    <source>
        <dbReference type="ARBA" id="ARBA00022989"/>
    </source>
</evidence>
<evidence type="ECO:0000256" key="1">
    <source>
        <dbReference type="ARBA" id="ARBA00004651"/>
    </source>
</evidence>
<dbReference type="PIRSF" id="PIRSF005353">
    <property type="entry name" value="PbuG"/>
    <property type="match status" value="1"/>
</dbReference>
<keyword evidence="4 8" id="KW-1003">Cell membrane</keyword>
<evidence type="ECO:0000256" key="7">
    <source>
        <dbReference type="ARBA" id="ARBA00023136"/>
    </source>
</evidence>
<organism evidence="10 11">
    <name type="scientific">Selenomonas dianae</name>
    <dbReference type="NCBI Taxonomy" id="135079"/>
    <lineage>
        <taxon>Bacteria</taxon>
        <taxon>Bacillati</taxon>
        <taxon>Bacillota</taxon>
        <taxon>Negativicutes</taxon>
        <taxon>Selenomonadales</taxon>
        <taxon>Selenomonadaceae</taxon>
        <taxon>Selenomonas</taxon>
    </lineage>
</organism>
<dbReference type="InterPro" id="IPR026033">
    <property type="entry name" value="Azg-like_bact_archaea"/>
</dbReference>
<accession>A0ABN0SUJ3</accession>
<feature type="transmembrane region" description="Helical" evidence="9">
    <location>
        <begin position="203"/>
        <end position="226"/>
    </location>
</feature>
<evidence type="ECO:0000256" key="4">
    <source>
        <dbReference type="ARBA" id="ARBA00022475"/>
    </source>
</evidence>
<sequence length="444" mass="46598">MEMQGTPPSFIERYFKIREKGSSVRTELIAGLTTFIAMAYILFVNPNILADAGIPKDAAIASTIWIAALASMAMGVFANYPVALAPGMGLNAFFAYYVCGVLGLHWTVALGAVFFSGVLFLILTVGGIRQAIINAVPRDLKLAISVGIGLFIAFIGLKGTGLIVENSATYVSLGHVTAPTTLLSLFGLLFTAALMARNVHGSILIGIFVTTVLAMVLGMTPAPQGFGDIVSTSLPHMGGTFGQLDLAGAWNYGLVSIIFTFTVVELFDNMGTLIGLTTKAKMVKPDGHIENIDKALTTDAVGTMVSAVFGTSTVTSYIESAAGIAAGGRTGLTALAAGVLFLAALFFTPLIGLVPAFATAPALILVGALLMSEVGKIDFSDFTNALPAFLTIIMMPLTSSIANGFAFGFISYTIMKLFAGQYKKVSWIMYLVSIAFLINLALRS</sequence>
<comment type="caution">
    <text evidence="10">The sequence shown here is derived from an EMBL/GenBank/DDBJ whole genome shotgun (WGS) entry which is preliminary data.</text>
</comment>
<dbReference type="InterPro" id="IPR006043">
    <property type="entry name" value="NCS2"/>
</dbReference>
<feature type="transmembrane region" description="Helical" evidence="9">
    <location>
        <begin position="94"/>
        <end position="122"/>
    </location>
</feature>
<dbReference type="Pfam" id="PF00860">
    <property type="entry name" value="Xan_ur_permease"/>
    <property type="match status" value="1"/>
</dbReference>
<dbReference type="PANTHER" id="PTHR43337">
    <property type="entry name" value="XANTHINE/URACIL PERMEASE C887.17-RELATED"/>
    <property type="match status" value="1"/>
</dbReference>
<feature type="transmembrane region" description="Helical" evidence="9">
    <location>
        <begin position="388"/>
        <end position="413"/>
    </location>
</feature>
<feature type="transmembrane region" description="Helical" evidence="9">
    <location>
        <begin position="339"/>
        <end position="368"/>
    </location>
</feature>
<feature type="transmembrane region" description="Helical" evidence="9">
    <location>
        <begin position="28"/>
        <end position="46"/>
    </location>
</feature>
<evidence type="ECO:0000256" key="5">
    <source>
        <dbReference type="ARBA" id="ARBA00022692"/>
    </source>
</evidence>
<dbReference type="InterPro" id="IPR045018">
    <property type="entry name" value="Azg-like"/>
</dbReference>
<dbReference type="Proteomes" id="UP001500399">
    <property type="component" value="Unassembled WGS sequence"/>
</dbReference>
<protein>
    <submittedName>
        <fullName evidence="10">NCS2 family permease</fullName>
    </submittedName>
</protein>
<keyword evidence="3 8" id="KW-0813">Transport</keyword>
<evidence type="ECO:0000256" key="9">
    <source>
        <dbReference type="SAM" id="Phobius"/>
    </source>
</evidence>
<comment type="subcellular location">
    <subcellularLocation>
        <location evidence="1 8">Cell membrane</location>
        <topology evidence="1 8">Multi-pass membrane protein</topology>
    </subcellularLocation>
</comment>
<evidence type="ECO:0000256" key="3">
    <source>
        <dbReference type="ARBA" id="ARBA00022448"/>
    </source>
</evidence>
<feature type="transmembrane region" description="Helical" evidence="9">
    <location>
        <begin position="142"/>
        <end position="164"/>
    </location>
</feature>
<gene>
    <name evidence="10" type="ORF">GCM10008919_00250</name>
</gene>
<keyword evidence="5 8" id="KW-0812">Transmembrane</keyword>
<name>A0ABN0SUJ3_9FIRM</name>
<evidence type="ECO:0000313" key="11">
    <source>
        <dbReference type="Proteomes" id="UP001500399"/>
    </source>
</evidence>
<feature type="transmembrane region" description="Helical" evidence="9">
    <location>
        <begin position="58"/>
        <end position="82"/>
    </location>
</feature>
<feature type="transmembrane region" description="Helical" evidence="9">
    <location>
        <begin position="425"/>
        <end position="442"/>
    </location>
</feature>
<keyword evidence="6 8" id="KW-1133">Transmembrane helix</keyword>
<dbReference type="EMBL" id="BAAACR010000001">
    <property type="protein sequence ID" value="GAA0200868.1"/>
    <property type="molecule type" value="Genomic_DNA"/>
</dbReference>
<evidence type="ECO:0000256" key="2">
    <source>
        <dbReference type="ARBA" id="ARBA00005697"/>
    </source>
</evidence>
<keyword evidence="7 8" id="KW-0472">Membrane</keyword>
<evidence type="ECO:0000256" key="8">
    <source>
        <dbReference type="PIRNR" id="PIRNR005353"/>
    </source>
</evidence>
<dbReference type="RefSeq" id="WP_304988047.1">
    <property type="nucleotide sequence ID" value="NZ_BAAACR010000001.1"/>
</dbReference>
<reference evidence="10 11" key="1">
    <citation type="journal article" date="2019" name="Int. J. Syst. Evol. Microbiol.">
        <title>The Global Catalogue of Microorganisms (GCM) 10K type strain sequencing project: providing services to taxonomists for standard genome sequencing and annotation.</title>
        <authorList>
            <consortium name="The Broad Institute Genomics Platform"/>
            <consortium name="The Broad Institute Genome Sequencing Center for Infectious Disease"/>
            <person name="Wu L."/>
            <person name="Ma J."/>
        </authorList>
    </citation>
    <scope>NUCLEOTIDE SEQUENCE [LARGE SCALE GENOMIC DNA]</scope>
    <source>
        <strain evidence="10 11">JCM 8542</strain>
    </source>
</reference>
<keyword evidence="11" id="KW-1185">Reference proteome</keyword>
<feature type="transmembrane region" description="Helical" evidence="9">
    <location>
        <begin position="176"/>
        <end position="196"/>
    </location>
</feature>
<dbReference type="PANTHER" id="PTHR43337:SF1">
    <property type="entry name" value="XANTHINE_URACIL PERMEASE C887.17-RELATED"/>
    <property type="match status" value="1"/>
</dbReference>
<proteinExistence type="inferred from homology"/>
<comment type="similarity">
    <text evidence="2 8">Belongs to the nucleobase:cation symporter-2 (NCS2) (TC 2.A.40) family. Azg-like subfamily.</text>
</comment>
<evidence type="ECO:0000313" key="10">
    <source>
        <dbReference type="EMBL" id="GAA0200868.1"/>
    </source>
</evidence>
<feature type="transmembrane region" description="Helical" evidence="9">
    <location>
        <begin position="246"/>
        <end position="267"/>
    </location>
</feature>